<accession>A0A8J3UXD2</accession>
<dbReference type="EMBL" id="BOOR01000008">
    <property type="protein sequence ID" value="GII53282.1"/>
    <property type="molecule type" value="Genomic_DNA"/>
</dbReference>
<protein>
    <submittedName>
        <fullName evidence="1">Uncharacterized protein</fullName>
    </submittedName>
</protein>
<keyword evidence="2" id="KW-1185">Reference proteome</keyword>
<name>A0A8J3UXD2_9ACTN</name>
<dbReference type="AlphaFoldDB" id="A0A8J3UXD2"/>
<reference evidence="1" key="1">
    <citation type="submission" date="2021-01" db="EMBL/GenBank/DDBJ databases">
        <title>Whole genome shotgun sequence of Planotetraspora thailandica NBRC 104271.</title>
        <authorList>
            <person name="Komaki H."/>
            <person name="Tamura T."/>
        </authorList>
    </citation>
    <scope>NUCLEOTIDE SEQUENCE</scope>
    <source>
        <strain evidence="1">NBRC 104271</strain>
    </source>
</reference>
<gene>
    <name evidence="1" type="ORF">Pth03_16710</name>
</gene>
<dbReference type="Gene3D" id="1.10.10.10">
    <property type="entry name" value="Winged helix-like DNA-binding domain superfamily/Winged helix DNA-binding domain"/>
    <property type="match status" value="1"/>
</dbReference>
<proteinExistence type="predicted"/>
<evidence type="ECO:0000313" key="2">
    <source>
        <dbReference type="Proteomes" id="UP000605992"/>
    </source>
</evidence>
<evidence type="ECO:0000313" key="1">
    <source>
        <dbReference type="EMBL" id="GII53282.1"/>
    </source>
</evidence>
<sequence>MLRVGKEPPAFEDQGTLVRVTLAGGIGHDVFVRFISDLPLQAGRDVNVLLALSHLRHSSSIDALRLGGLIQRQPVEAQEVLARMATELTLLEPTRRTLNKPFPTYRLRAGVVAALSRAVAYHRRGIDGMDQKIIDHVREYGFITNRTIQRIFDVHVFAVRDLLNDLRESRILEKIGDARGGKGVRYGPGSAFPK</sequence>
<comment type="caution">
    <text evidence="1">The sequence shown here is derived from an EMBL/GenBank/DDBJ whole genome shotgun (WGS) entry which is preliminary data.</text>
</comment>
<organism evidence="1 2">
    <name type="scientific">Planotetraspora thailandica</name>
    <dbReference type="NCBI Taxonomy" id="487172"/>
    <lineage>
        <taxon>Bacteria</taxon>
        <taxon>Bacillati</taxon>
        <taxon>Actinomycetota</taxon>
        <taxon>Actinomycetes</taxon>
        <taxon>Streptosporangiales</taxon>
        <taxon>Streptosporangiaceae</taxon>
        <taxon>Planotetraspora</taxon>
    </lineage>
</organism>
<dbReference type="Proteomes" id="UP000605992">
    <property type="component" value="Unassembled WGS sequence"/>
</dbReference>
<dbReference type="InterPro" id="IPR036388">
    <property type="entry name" value="WH-like_DNA-bd_sf"/>
</dbReference>